<feature type="region of interest" description="Disordered" evidence="1">
    <location>
        <begin position="374"/>
        <end position="439"/>
    </location>
</feature>
<reference evidence="2 3" key="1">
    <citation type="journal article" date="2012" name="BMC Genomics">
        <title>Comparative genomics of the white-rot fungi, Phanerochaete carnosa and P. chrysosporium, to elucidate the genetic basis of the distinct wood types they colonize.</title>
        <authorList>
            <person name="Suzuki H."/>
            <person name="MacDonald J."/>
            <person name="Syed K."/>
            <person name="Salamov A."/>
            <person name="Hori C."/>
            <person name="Aerts A."/>
            <person name="Henrissat B."/>
            <person name="Wiebenga A."/>
            <person name="vanKuyk P.A."/>
            <person name="Barry K."/>
            <person name="Lindquist E."/>
            <person name="LaButti K."/>
            <person name="Lapidus A."/>
            <person name="Lucas S."/>
            <person name="Coutinho P."/>
            <person name="Gong Y."/>
            <person name="Samejima M."/>
            <person name="Mahadevan R."/>
            <person name="Abou-Zaid M."/>
            <person name="de Vries R.P."/>
            <person name="Igarashi K."/>
            <person name="Yadav J.S."/>
            <person name="Grigoriev I.V."/>
            <person name="Master E.R."/>
        </authorList>
    </citation>
    <scope>NUCLEOTIDE SEQUENCE [LARGE SCALE GENOMIC DNA]</scope>
    <source>
        <strain evidence="2 3">HHB-10118-sp</strain>
    </source>
</reference>
<proteinExistence type="predicted"/>
<feature type="compositionally biased region" description="Acidic residues" evidence="1">
    <location>
        <begin position="162"/>
        <end position="241"/>
    </location>
</feature>
<dbReference type="InParanoid" id="K5VRX9"/>
<dbReference type="Proteomes" id="UP000008370">
    <property type="component" value="Unassembled WGS sequence"/>
</dbReference>
<dbReference type="AlphaFoldDB" id="K5VRX9"/>
<feature type="compositionally biased region" description="Polar residues" evidence="1">
    <location>
        <begin position="320"/>
        <end position="332"/>
    </location>
</feature>
<feature type="compositionally biased region" description="Acidic residues" evidence="1">
    <location>
        <begin position="248"/>
        <end position="260"/>
    </location>
</feature>
<gene>
    <name evidence="2" type="ORF">PHACADRAFT_33538</name>
</gene>
<dbReference type="GeneID" id="18919819"/>
<feature type="compositionally biased region" description="Low complexity" evidence="1">
    <location>
        <begin position="407"/>
        <end position="438"/>
    </location>
</feature>
<evidence type="ECO:0000313" key="3">
    <source>
        <dbReference type="Proteomes" id="UP000008370"/>
    </source>
</evidence>
<feature type="region of interest" description="Disordered" evidence="1">
    <location>
        <begin position="1"/>
        <end position="35"/>
    </location>
</feature>
<dbReference type="RefSeq" id="XP_007402148.1">
    <property type="nucleotide sequence ID" value="XM_007402086.1"/>
</dbReference>
<sequence>MARNSASKKNYHSQAARSSKKHLLLRPQDTTPKPFSARACYQQIPFEKKIAKPRGEPGRAPPRGYNTQEVIGLGNKGTKWNGIVQKTHLYATKYLHTGHPLSAQDDAAVVTVANTYLFLADYQNIWPVCNILYKYLQNKMSSEKRASRKEAVKESDEYNDRAEEEDIEEDYFDMSEREDEEEQGEEEENEEEEDEEEEGEEEEGEEEEGEEEEGEEEEGEEEEGEEEEGEEEEDEEEEGEEQEVKGEGDEEGENEEGEDEKETRPVASANKGKHRLLELAANHASFWDRALAELSDSSEDTLLRHENSRKEQAVRGHVQPGQQATEGHTQPRQHIVPQLATHSSSRHLSSELLSLADGSSVGAKVFCHRHSPLPSWPPSPELPSASGHTRLLANSEGTRPPSAASANCDGPDNNCNNDLGHGVNDSFNDSSGNSSGDNSGEHAVYAMFAERKMAAKHPNKCPVRSCNDLIPTTVAERLQYLLTEKKKKKPKTTP</sequence>
<feature type="region of interest" description="Disordered" evidence="1">
    <location>
        <begin position="301"/>
        <end position="332"/>
    </location>
</feature>
<evidence type="ECO:0000313" key="2">
    <source>
        <dbReference type="EMBL" id="EKM49299.1"/>
    </source>
</evidence>
<keyword evidence="3" id="KW-1185">Reference proteome</keyword>
<feature type="compositionally biased region" description="Polar residues" evidence="1">
    <location>
        <begin position="1"/>
        <end position="17"/>
    </location>
</feature>
<name>K5VRX9_PHACS</name>
<dbReference type="KEGG" id="pco:PHACADRAFT_33538"/>
<feature type="region of interest" description="Disordered" evidence="1">
    <location>
        <begin position="143"/>
        <end position="271"/>
    </location>
</feature>
<dbReference type="EMBL" id="JH930489">
    <property type="protein sequence ID" value="EKM49299.1"/>
    <property type="molecule type" value="Genomic_DNA"/>
</dbReference>
<evidence type="ECO:0000256" key="1">
    <source>
        <dbReference type="SAM" id="MobiDB-lite"/>
    </source>
</evidence>
<accession>K5VRX9</accession>
<dbReference type="HOGENOM" id="CLU_552205_0_0_1"/>
<feature type="compositionally biased region" description="Basic and acidic residues" evidence="1">
    <location>
        <begin position="143"/>
        <end position="161"/>
    </location>
</feature>
<feature type="compositionally biased region" description="Basic and acidic residues" evidence="1">
    <location>
        <begin position="301"/>
        <end position="314"/>
    </location>
</feature>
<organism evidence="2 3">
    <name type="scientific">Phanerochaete carnosa (strain HHB-10118-sp)</name>
    <name type="common">White-rot fungus</name>
    <name type="synonym">Peniophora carnosa</name>
    <dbReference type="NCBI Taxonomy" id="650164"/>
    <lineage>
        <taxon>Eukaryota</taxon>
        <taxon>Fungi</taxon>
        <taxon>Dikarya</taxon>
        <taxon>Basidiomycota</taxon>
        <taxon>Agaricomycotina</taxon>
        <taxon>Agaricomycetes</taxon>
        <taxon>Polyporales</taxon>
        <taxon>Phanerochaetaceae</taxon>
        <taxon>Phanerochaete</taxon>
    </lineage>
</organism>
<protein>
    <submittedName>
        <fullName evidence="2">Uncharacterized protein</fullName>
    </submittedName>
</protein>